<keyword evidence="2" id="KW-1185">Reference proteome</keyword>
<comment type="caution">
    <text evidence="1">The sequence shown here is derived from an EMBL/GenBank/DDBJ whole genome shotgun (WGS) entry which is preliminary data.</text>
</comment>
<protein>
    <submittedName>
        <fullName evidence="1">Uncharacterized protein</fullName>
    </submittedName>
</protein>
<dbReference type="Proteomes" id="UP001172386">
    <property type="component" value="Unassembled WGS sequence"/>
</dbReference>
<name>A0ACC3A8H8_9EURO</name>
<gene>
    <name evidence="1" type="ORF">H2198_004463</name>
</gene>
<reference evidence="1" key="1">
    <citation type="submission" date="2022-10" db="EMBL/GenBank/DDBJ databases">
        <title>Culturing micro-colonial fungi from biological soil crusts in the Mojave desert and describing Neophaeococcomyces mojavensis, and introducing the new genera and species Taxawa tesnikishii.</title>
        <authorList>
            <person name="Kurbessoian T."/>
            <person name="Stajich J.E."/>
        </authorList>
    </citation>
    <scope>NUCLEOTIDE SEQUENCE</scope>
    <source>
        <strain evidence="1">JES_112</strain>
    </source>
</reference>
<organism evidence="1 2">
    <name type="scientific">Neophaeococcomyces mojaviensis</name>
    <dbReference type="NCBI Taxonomy" id="3383035"/>
    <lineage>
        <taxon>Eukaryota</taxon>
        <taxon>Fungi</taxon>
        <taxon>Dikarya</taxon>
        <taxon>Ascomycota</taxon>
        <taxon>Pezizomycotina</taxon>
        <taxon>Eurotiomycetes</taxon>
        <taxon>Chaetothyriomycetidae</taxon>
        <taxon>Chaetothyriales</taxon>
        <taxon>Chaetothyriales incertae sedis</taxon>
        <taxon>Neophaeococcomyces</taxon>
    </lineage>
</organism>
<proteinExistence type="predicted"/>
<sequence>MYINENAAIHTNKIILVPYCKHHVLRYHEWMQDADVRAATASNLLSLPDEYAMQRSWRIDSDKLTFIACESKERKPDQPSLEHEIATMVGDVNLFILANEEETGDVSLVGEFELMIGRKENQHRGLGRAMIVTFLFYVLTHQEKILEEYFSTPRNTSPKQSFTYLRVKVGGTNHRSIKLFESLGFEKTEPSPNFFDEFEMRRKALGAREVEEMMASAEVSGYTEVQYTDGGKGEVLLVGSVENADTGSASSNDVGSSDRPAVDTVQD</sequence>
<accession>A0ACC3A8H8</accession>
<evidence type="ECO:0000313" key="2">
    <source>
        <dbReference type="Proteomes" id="UP001172386"/>
    </source>
</evidence>
<evidence type="ECO:0000313" key="1">
    <source>
        <dbReference type="EMBL" id="KAJ9657237.1"/>
    </source>
</evidence>
<dbReference type="EMBL" id="JAPDRQ010000067">
    <property type="protein sequence ID" value="KAJ9657237.1"/>
    <property type="molecule type" value="Genomic_DNA"/>
</dbReference>